<dbReference type="InterPro" id="IPR019060">
    <property type="entry name" value="DUF2382"/>
</dbReference>
<dbReference type="RefSeq" id="WP_294170952.1">
    <property type="nucleotide sequence ID" value="NZ_CADCWA010000185.1"/>
</dbReference>
<dbReference type="InterPro" id="IPR052967">
    <property type="entry name" value="Stress_Response_Assoc"/>
</dbReference>
<feature type="region of interest" description="Disordered" evidence="1">
    <location>
        <begin position="166"/>
        <end position="210"/>
    </location>
</feature>
<dbReference type="EMBL" id="CADCWA010000185">
    <property type="protein sequence ID" value="CAA9531299.1"/>
    <property type="molecule type" value="Genomic_DNA"/>
</dbReference>
<evidence type="ECO:0000259" key="2">
    <source>
        <dbReference type="Pfam" id="PF09557"/>
    </source>
</evidence>
<accession>A0A6J4TV78</accession>
<dbReference type="PANTHER" id="PTHR38463:SF1">
    <property type="entry name" value="STRESS RESPONSE PROTEIN YSNF"/>
    <property type="match status" value="1"/>
</dbReference>
<protein>
    <recommendedName>
        <fullName evidence="2">DUF2382 domain-containing protein</fullName>
    </recommendedName>
</protein>
<evidence type="ECO:0000313" key="3">
    <source>
        <dbReference type="EMBL" id="CAA9531299.1"/>
    </source>
</evidence>
<dbReference type="PANTHER" id="PTHR38463">
    <property type="entry name" value="STRESS RESPONSE PROTEIN YSNF"/>
    <property type="match status" value="1"/>
</dbReference>
<sequence>MSRTITAMYDSRSEAEAAKDQLRSALSIDARIVDQSTTGGSSGSSTFGSSSSSGSSTLGGSDDSYNRSASSYDSSGSGSSSMGSSSSYDSSSSSSSGSSGSGGGFWSGLKDVFMADDDRHSYEEGVRRGGFLLTAHVPEEQADEAVAILDKSGSVDFDQREQEWRSQGWAGYQGQRTGSAMGTTAAMGASSGMTGESSGMTGESSGTQEEHIPIVEEQLRVGKREVNRGSTRVRSYVEEVPVHESVRLHEEHVNVERRPVDQPLSGADLDKGALFQDRTIEMTETAEEAVVGKEARVKEEVVVNKTATDRTEEIDDTVRRTNVDIDRDGADIDRGRTDSDRGGFNR</sequence>
<reference evidence="3" key="1">
    <citation type="submission" date="2020-02" db="EMBL/GenBank/DDBJ databases">
        <authorList>
            <person name="Meier V. D."/>
        </authorList>
    </citation>
    <scope>NUCLEOTIDE SEQUENCE</scope>
    <source>
        <strain evidence="3">AVDCRST_MAG31</strain>
    </source>
</reference>
<organism evidence="3">
    <name type="scientific">uncultured Sphingomonas sp</name>
    <dbReference type="NCBI Taxonomy" id="158754"/>
    <lineage>
        <taxon>Bacteria</taxon>
        <taxon>Pseudomonadati</taxon>
        <taxon>Pseudomonadota</taxon>
        <taxon>Alphaproteobacteria</taxon>
        <taxon>Sphingomonadales</taxon>
        <taxon>Sphingomonadaceae</taxon>
        <taxon>Sphingomonas</taxon>
        <taxon>environmental samples</taxon>
    </lineage>
</organism>
<dbReference type="Pfam" id="PF09557">
    <property type="entry name" value="DUF2382"/>
    <property type="match status" value="1"/>
</dbReference>
<feature type="region of interest" description="Disordered" evidence="1">
    <location>
        <begin position="35"/>
        <end position="102"/>
    </location>
</feature>
<feature type="compositionally biased region" description="Low complexity" evidence="1">
    <location>
        <begin position="36"/>
        <end position="98"/>
    </location>
</feature>
<dbReference type="AlphaFoldDB" id="A0A6J4TV78"/>
<evidence type="ECO:0000256" key="1">
    <source>
        <dbReference type="SAM" id="MobiDB-lite"/>
    </source>
</evidence>
<feature type="compositionally biased region" description="Basic and acidic residues" evidence="1">
    <location>
        <begin position="11"/>
        <end position="21"/>
    </location>
</feature>
<feature type="region of interest" description="Disordered" evidence="1">
    <location>
        <begin position="1"/>
        <end position="21"/>
    </location>
</feature>
<feature type="compositionally biased region" description="Low complexity" evidence="1">
    <location>
        <begin position="177"/>
        <end position="207"/>
    </location>
</feature>
<feature type="domain" description="DUF2382" evidence="2">
    <location>
        <begin position="212"/>
        <end position="325"/>
    </location>
</feature>
<gene>
    <name evidence="3" type="ORF">AVDCRST_MAG31-2413</name>
</gene>
<proteinExistence type="predicted"/>
<feature type="region of interest" description="Disordered" evidence="1">
    <location>
        <begin position="325"/>
        <end position="346"/>
    </location>
</feature>
<name>A0A6J4TV78_9SPHN</name>